<dbReference type="Gene3D" id="1.10.340.70">
    <property type="match status" value="1"/>
</dbReference>
<gene>
    <name evidence="2" type="ORF">EGW08_017715</name>
</gene>
<dbReference type="InterPro" id="IPR012337">
    <property type="entry name" value="RNaseH-like_sf"/>
</dbReference>
<dbReference type="InterPro" id="IPR001584">
    <property type="entry name" value="Integrase_cat-core"/>
</dbReference>
<dbReference type="PANTHER" id="PTHR37984">
    <property type="entry name" value="PROTEIN CBG26694"/>
    <property type="match status" value="1"/>
</dbReference>
<sequence length="317" mass="36346">MSNFFWPGMYEDVARYCRSCDICQKTVSKGTVQKAPMENIPVVDVPFKRVAVDLIGPIEPASEAGHRYILTLVDYATRYPEAIPLRRIDTETVAEALVDIYSRLGVPEEILSDQGTQFISDCMKEVCRLLGVAQSTTTPYHSMCNGLVEKFNGTLKKMLKREVPQDSTHFAPFELMYGRTVRGPIHILRELWTQDIGKPEVKSSYQYVLDLRERLNDTLKLAKEQLESSQARQKKYFDKKTKSRCFSPGDKVLVLLPTDANKLLVQWKGPFDIINSVGLNDYKVKINGKEKTLHANLLKKYLSQQQQQQHYFIIIFL</sequence>
<evidence type="ECO:0000313" key="2">
    <source>
        <dbReference type="EMBL" id="RUS74527.1"/>
    </source>
</evidence>
<dbReference type="GO" id="GO:0015074">
    <property type="term" value="P:DNA integration"/>
    <property type="evidence" value="ECO:0007669"/>
    <property type="project" value="InterPro"/>
</dbReference>
<dbReference type="InterPro" id="IPR050951">
    <property type="entry name" value="Retrovirus_Pol_polyprotein"/>
</dbReference>
<protein>
    <recommendedName>
        <fullName evidence="1">Integrase catalytic domain-containing protein</fullName>
    </recommendedName>
</protein>
<keyword evidence="3" id="KW-1185">Reference proteome</keyword>
<evidence type="ECO:0000313" key="3">
    <source>
        <dbReference type="Proteomes" id="UP000271974"/>
    </source>
</evidence>
<dbReference type="GO" id="GO:0003676">
    <property type="term" value="F:nucleic acid binding"/>
    <property type="evidence" value="ECO:0007669"/>
    <property type="project" value="InterPro"/>
</dbReference>
<dbReference type="PROSITE" id="PS50994">
    <property type="entry name" value="INTEGRASE"/>
    <property type="match status" value="1"/>
</dbReference>
<feature type="domain" description="Integrase catalytic" evidence="1">
    <location>
        <begin position="42"/>
        <end position="159"/>
    </location>
</feature>
<dbReference type="FunFam" id="3.30.420.10:FF:000032">
    <property type="entry name" value="Retrovirus-related Pol polyprotein from transposon 297-like Protein"/>
    <property type="match status" value="1"/>
</dbReference>
<dbReference type="Pfam" id="PF00665">
    <property type="entry name" value="rve"/>
    <property type="match status" value="1"/>
</dbReference>
<dbReference type="Gene3D" id="3.30.420.10">
    <property type="entry name" value="Ribonuclease H-like superfamily/Ribonuclease H"/>
    <property type="match status" value="1"/>
</dbReference>
<organism evidence="2 3">
    <name type="scientific">Elysia chlorotica</name>
    <name type="common">Eastern emerald elysia</name>
    <name type="synonym">Sea slug</name>
    <dbReference type="NCBI Taxonomy" id="188477"/>
    <lineage>
        <taxon>Eukaryota</taxon>
        <taxon>Metazoa</taxon>
        <taxon>Spiralia</taxon>
        <taxon>Lophotrochozoa</taxon>
        <taxon>Mollusca</taxon>
        <taxon>Gastropoda</taxon>
        <taxon>Heterobranchia</taxon>
        <taxon>Euthyneura</taxon>
        <taxon>Panpulmonata</taxon>
        <taxon>Sacoglossa</taxon>
        <taxon>Placobranchoidea</taxon>
        <taxon>Plakobranchidae</taxon>
        <taxon>Elysia</taxon>
    </lineage>
</organism>
<dbReference type="InterPro" id="IPR036397">
    <property type="entry name" value="RNaseH_sf"/>
</dbReference>
<reference evidence="2 3" key="1">
    <citation type="submission" date="2019-01" db="EMBL/GenBank/DDBJ databases">
        <title>A draft genome assembly of the solar-powered sea slug Elysia chlorotica.</title>
        <authorList>
            <person name="Cai H."/>
            <person name="Li Q."/>
            <person name="Fang X."/>
            <person name="Li J."/>
            <person name="Curtis N.E."/>
            <person name="Altenburger A."/>
            <person name="Shibata T."/>
            <person name="Feng M."/>
            <person name="Maeda T."/>
            <person name="Schwartz J.A."/>
            <person name="Shigenobu S."/>
            <person name="Lundholm N."/>
            <person name="Nishiyama T."/>
            <person name="Yang H."/>
            <person name="Hasebe M."/>
            <person name="Li S."/>
            <person name="Pierce S.K."/>
            <person name="Wang J."/>
        </authorList>
    </citation>
    <scope>NUCLEOTIDE SEQUENCE [LARGE SCALE GENOMIC DNA]</scope>
    <source>
        <strain evidence="2">EC2010</strain>
        <tissue evidence="2">Whole organism of an adult</tissue>
    </source>
</reference>
<dbReference type="InterPro" id="IPR041588">
    <property type="entry name" value="Integrase_H2C2"/>
</dbReference>
<dbReference type="OrthoDB" id="10066679at2759"/>
<dbReference type="PANTHER" id="PTHR37984:SF15">
    <property type="entry name" value="INTEGRASE CATALYTIC DOMAIN-CONTAINING PROTEIN"/>
    <property type="match status" value="1"/>
</dbReference>
<proteinExistence type="predicted"/>
<evidence type="ECO:0000259" key="1">
    <source>
        <dbReference type="PROSITE" id="PS50994"/>
    </source>
</evidence>
<accession>A0A3S1B423</accession>
<dbReference type="Pfam" id="PF17921">
    <property type="entry name" value="Integrase_H2C2"/>
    <property type="match status" value="1"/>
</dbReference>
<dbReference type="EMBL" id="RQTK01000823">
    <property type="protein sequence ID" value="RUS74527.1"/>
    <property type="molecule type" value="Genomic_DNA"/>
</dbReference>
<dbReference type="SUPFAM" id="SSF53098">
    <property type="entry name" value="Ribonuclease H-like"/>
    <property type="match status" value="1"/>
</dbReference>
<dbReference type="STRING" id="188477.A0A3S1B423"/>
<dbReference type="AlphaFoldDB" id="A0A3S1B423"/>
<name>A0A3S1B423_ELYCH</name>
<comment type="caution">
    <text evidence="2">The sequence shown here is derived from an EMBL/GenBank/DDBJ whole genome shotgun (WGS) entry which is preliminary data.</text>
</comment>
<dbReference type="Proteomes" id="UP000271974">
    <property type="component" value="Unassembled WGS sequence"/>
</dbReference>